<feature type="region of interest" description="Disordered" evidence="1">
    <location>
        <begin position="11"/>
        <end position="40"/>
    </location>
</feature>
<protein>
    <submittedName>
        <fullName evidence="3">Protease complex subunit PrcB family protein</fullName>
    </submittedName>
</protein>
<dbReference type="AlphaFoldDB" id="A0A7X6IBQ3"/>
<keyword evidence="4" id="KW-1185">Reference proteome</keyword>
<dbReference type="GO" id="GO:0008233">
    <property type="term" value="F:peptidase activity"/>
    <property type="evidence" value="ECO:0007669"/>
    <property type="project" value="UniProtKB-KW"/>
</dbReference>
<evidence type="ECO:0000256" key="1">
    <source>
        <dbReference type="SAM" id="MobiDB-lite"/>
    </source>
</evidence>
<dbReference type="GO" id="GO:0006508">
    <property type="term" value="P:proteolysis"/>
    <property type="evidence" value="ECO:0007669"/>
    <property type="project" value="UniProtKB-KW"/>
</dbReference>
<proteinExistence type="predicted"/>
<evidence type="ECO:0000259" key="2">
    <source>
        <dbReference type="Pfam" id="PF14343"/>
    </source>
</evidence>
<evidence type="ECO:0000313" key="3">
    <source>
        <dbReference type="EMBL" id="NKE71873.1"/>
    </source>
</evidence>
<dbReference type="Proteomes" id="UP000534783">
    <property type="component" value="Unassembled WGS sequence"/>
</dbReference>
<dbReference type="EMBL" id="VTOW01000002">
    <property type="protein sequence ID" value="NKE71873.1"/>
    <property type="molecule type" value="Genomic_DNA"/>
</dbReference>
<gene>
    <name evidence="3" type="ORF">MNODULE_14080</name>
</gene>
<feature type="domain" description="PrcB C-terminal" evidence="2">
    <location>
        <begin position="140"/>
        <end position="197"/>
    </location>
</feature>
<accession>A0A7X6IBQ3</accession>
<comment type="caution">
    <text evidence="3">The sequence shown here is derived from an EMBL/GenBank/DDBJ whole genome shotgun (WGS) entry which is preliminary data.</text>
</comment>
<name>A0A7X6IBQ3_9BACT</name>
<dbReference type="Pfam" id="PF14343">
    <property type="entry name" value="PrcB_C"/>
    <property type="match status" value="1"/>
</dbReference>
<organism evidence="3 4">
    <name type="scientific">Candidatus Manganitrophus noduliformans</name>
    <dbReference type="NCBI Taxonomy" id="2606439"/>
    <lineage>
        <taxon>Bacteria</taxon>
        <taxon>Pseudomonadati</taxon>
        <taxon>Nitrospirota</taxon>
        <taxon>Nitrospiria</taxon>
        <taxon>Candidatus Troglogloeales</taxon>
        <taxon>Candidatus Manganitrophaceae</taxon>
        <taxon>Candidatus Manganitrophus</taxon>
    </lineage>
</organism>
<keyword evidence="3" id="KW-0645">Protease</keyword>
<evidence type="ECO:0000313" key="4">
    <source>
        <dbReference type="Proteomes" id="UP000534783"/>
    </source>
</evidence>
<keyword evidence="3" id="KW-0378">Hydrolase</keyword>
<dbReference type="InterPro" id="IPR025748">
    <property type="entry name" value="PrcB_C_dom"/>
</dbReference>
<reference evidence="3 4" key="1">
    <citation type="journal article" date="2020" name="Nature">
        <title>Bacterial chemolithoautotrophy via manganese oxidation.</title>
        <authorList>
            <person name="Yu H."/>
            <person name="Leadbetter J.R."/>
        </authorList>
    </citation>
    <scope>NUCLEOTIDE SEQUENCE [LARGE SCALE GENOMIC DNA]</scope>
    <source>
        <strain evidence="3 4">Mn-1</strain>
    </source>
</reference>
<sequence>MRPRRRLWILPGAGHRDGGGGSARHRDSRGRPCFAPKREGCARRDSRQKIQAASVSRNSTTLGRGFFWLLWAVVFAAGACAASKVKYSIIDQGVHSGKQSPSFQFEVVDREALFETLFAEIHSGRLPPPSPPKIDFEKSLVVFVSTEEKPSAGYRIVVDEVTRDDETLRLKIRVEAPPADRFQATVMTRPYVLIKIKKEPGIEEIALVDDKGNVIQSQSIPRPF</sequence>